<dbReference type="GO" id="GO:0018773">
    <property type="term" value="F:acetylpyruvate hydrolase activity"/>
    <property type="evidence" value="ECO:0007669"/>
    <property type="project" value="TreeGrafter"/>
</dbReference>
<dbReference type="GO" id="GO:0046872">
    <property type="term" value="F:metal ion binding"/>
    <property type="evidence" value="ECO:0007669"/>
    <property type="project" value="UniProtKB-KW"/>
</dbReference>
<dbReference type="PANTHER" id="PTHR11820:SF90">
    <property type="entry name" value="FLUTATHIONE S-TRANSFERASE"/>
    <property type="match status" value="1"/>
</dbReference>
<dbReference type="PANTHER" id="PTHR11820">
    <property type="entry name" value="ACYLPYRUVASE"/>
    <property type="match status" value="1"/>
</dbReference>
<keyword evidence="3" id="KW-0378">Hydrolase</keyword>
<dbReference type="Gene3D" id="3.90.850.10">
    <property type="entry name" value="Fumarylacetoacetase-like, C-terminal domain"/>
    <property type="match status" value="1"/>
</dbReference>
<name>A0A4R5KIK4_9MICC</name>
<dbReference type="InterPro" id="IPR036663">
    <property type="entry name" value="Fumarylacetoacetase_C_sf"/>
</dbReference>
<dbReference type="Pfam" id="PF01557">
    <property type="entry name" value="FAA_hydrolase"/>
    <property type="match status" value="1"/>
</dbReference>
<comment type="caution">
    <text evidence="3">The sequence shown here is derived from an EMBL/GenBank/DDBJ whole genome shotgun (WGS) entry which is preliminary data.</text>
</comment>
<proteinExistence type="predicted"/>
<feature type="domain" description="Fumarylacetoacetase-like C-terminal" evidence="2">
    <location>
        <begin position="30"/>
        <end position="230"/>
    </location>
</feature>
<dbReference type="AlphaFoldDB" id="A0A4R5KIK4"/>
<sequence>MNSLASPLWDVQSVLVPIVGQAQSFPVRRIYCVGRNYVEHIREMKEGDERDAPFFFQKPTDAIVSSGGRVPYPPLTEDFQYEGELVVAIGTGGSDIPGEKAEDHIFGYSAGIDMTRRDRQREAFKSGQPWEIGKGFDHSAPCGAITTVQERGSLEGADLVLSVNGEERQRTGLGLMIWNVPEIIENLSRQYRLERGDLIFTGTPAGVGAVTPGDVIRAEVTGLSVLEVTVA</sequence>
<organism evidence="3 4">
    <name type="scientific">Arthrobacter terricola</name>
    <dbReference type="NCBI Taxonomy" id="2547396"/>
    <lineage>
        <taxon>Bacteria</taxon>
        <taxon>Bacillati</taxon>
        <taxon>Actinomycetota</taxon>
        <taxon>Actinomycetes</taxon>
        <taxon>Micrococcales</taxon>
        <taxon>Micrococcaceae</taxon>
        <taxon>Arthrobacter</taxon>
    </lineage>
</organism>
<dbReference type="OrthoDB" id="9805307at2"/>
<dbReference type="InterPro" id="IPR011234">
    <property type="entry name" value="Fumarylacetoacetase-like_C"/>
</dbReference>
<gene>
    <name evidence="3" type="ORF">E1809_12980</name>
</gene>
<reference evidence="3 4" key="1">
    <citation type="submission" date="2019-03" db="EMBL/GenBank/DDBJ databases">
        <title>Whole genome sequence of Arthrobacter sp JH1-1.</title>
        <authorList>
            <person name="Trinh H.N."/>
        </authorList>
    </citation>
    <scope>NUCLEOTIDE SEQUENCE [LARGE SCALE GENOMIC DNA]</scope>
    <source>
        <strain evidence="3 4">JH1-1</strain>
    </source>
</reference>
<keyword evidence="1" id="KW-0479">Metal-binding</keyword>
<dbReference type="RefSeq" id="WP_133204653.1">
    <property type="nucleotide sequence ID" value="NZ_SMRU01000014.1"/>
</dbReference>
<evidence type="ECO:0000259" key="2">
    <source>
        <dbReference type="Pfam" id="PF01557"/>
    </source>
</evidence>
<evidence type="ECO:0000313" key="4">
    <source>
        <dbReference type="Proteomes" id="UP000295511"/>
    </source>
</evidence>
<dbReference type="Proteomes" id="UP000295511">
    <property type="component" value="Unassembled WGS sequence"/>
</dbReference>
<dbReference type="EMBL" id="SMRU01000014">
    <property type="protein sequence ID" value="TDF94932.1"/>
    <property type="molecule type" value="Genomic_DNA"/>
</dbReference>
<evidence type="ECO:0000256" key="1">
    <source>
        <dbReference type="ARBA" id="ARBA00022723"/>
    </source>
</evidence>
<dbReference type="SUPFAM" id="SSF56529">
    <property type="entry name" value="FAH"/>
    <property type="match status" value="1"/>
</dbReference>
<evidence type="ECO:0000313" key="3">
    <source>
        <dbReference type="EMBL" id="TDF94932.1"/>
    </source>
</evidence>
<keyword evidence="4" id="KW-1185">Reference proteome</keyword>
<protein>
    <submittedName>
        <fullName evidence="3">FAA hydrolase family protein</fullName>
    </submittedName>
</protein>
<accession>A0A4R5KIK4</accession>